<evidence type="ECO:0000313" key="5">
    <source>
        <dbReference type="EMBL" id="KAH7281022.1"/>
    </source>
</evidence>
<proteinExistence type="inferred from homology"/>
<dbReference type="Proteomes" id="UP000825935">
    <property type="component" value="Chromosome 36"/>
</dbReference>
<dbReference type="Gene3D" id="2.60.40.790">
    <property type="match status" value="1"/>
</dbReference>
<comment type="similarity">
    <text evidence="2 3">Belongs to the small heat shock protein (HSP20) family.</text>
</comment>
<reference evidence="5" key="1">
    <citation type="submission" date="2021-08" db="EMBL/GenBank/DDBJ databases">
        <title>WGS assembly of Ceratopteris richardii.</title>
        <authorList>
            <person name="Marchant D.B."/>
            <person name="Chen G."/>
            <person name="Jenkins J."/>
            <person name="Shu S."/>
            <person name="Leebens-Mack J."/>
            <person name="Grimwood J."/>
            <person name="Schmutz J."/>
            <person name="Soltis P."/>
            <person name="Soltis D."/>
            <person name="Chen Z.-H."/>
        </authorList>
    </citation>
    <scope>NUCLEOTIDE SEQUENCE</scope>
    <source>
        <strain evidence="5">Whitten #5841</strain>
        <tissue evidence="5">Leaf</tissue>
    </source>
</reference>
<dbReference type="CDD" id="cd06472">
    <property type="entry name" value="ACD_ScHsp26_like"/>
    <property type="match status" value="1"/>
</dbReference>
<dbReference type="PROSITE" id="PS01031">
    <property type="entry name" value="SHSP"/>
    <property type="match status" value="1"/>
</dbReference>
<keyword evidence="6" id="KW-1185">Reference proteome</keyword>
<dbReference type="OrthoDB" id="1245404at2759"/>
<organism evidence="5 6">
    <name type="scientific">Ceratopteris richardii</name>
    <name type="common">Triangle waterfern</name>
    <dbReference type="NCBI Taxonomy" id="49495"/>
    <lineage>
        <taxon>Eukaryota</taxon>
        <taxon>Viridiplantae</taxon>
        <taxon>Streptophyta</taxon>
        <taxon>Embryophyta</taxon>
        <taxon>Tracheophyta</taxon>
        <taxon>Polypodiopsida</taxon>
        <taxon>Polypodiidae</taxon>
        <taxon>Polypodiales</taxon>
        <taxon>Pteridineae</taxon>
        <taxon>Pteridaceae</taxon>
        <taxon>Parkerioideae</taxon>
        <taxon>Ceratopteris</taxon>
    </lineage>
</organism>
<protein>
    <recommendedName>
        <fullName evidence="4">SHSP domain-containing protein</fullName>
    </recommendedName>
</protein>
<dbReference type="OMA" id="HRVERPQ"/>
<keyword evidence="1" id="KW-0346">Stress response</keyword>
<dbReference type="AlphaFoldDB" id="A0A8T2QAH2"/>
<dbReference type="InterPro" id="IPR002068">
    <property type="entry name" value="A-crystallin/Hsp20_dom"/>
</dbReference>
<name>A0A8T2QAH2_CERRI</name>
<dbReference type="Pfam" id="PF00011">
    <property type="entry name" value="HSP20"/>
    <property type="match status" value="1"/>
</dbReference>
<dbReference type="SUPFAM" id="SSF49764">
    <property type="entry name" value="HSP20-like chaperones"/>
    <property type="match status" value="1"/>
</dbReference>
<feature type="domain" description="SHSP" evidence="4">
    <location>
        <begin position="45"/>
        <end position="161"/>
    </location>
</feature>
<accession>A0A8T2QAH2</accession>
<sequence length="162" mass="18331">MALSLFGTRPVDDPFESTLFDPFSFPSYTSWTSPNTRFGDLSRTDLSSVTRTQVDWKETSDEHIIKANLPGLTRDDVKVQVEDGRILQISGEMKAEAESATDRWHRVERPQRGTFMRRFRLPENAKLEEVKANMENGVLTVRVPKAMPSGGRTDITPIEISS</sequence>
<evidence type="ECO:0000256" key="3">
    <source>
        <dbReference type="RuleBase" id="RU003616"/>
    </source>
</evidence>
<evidence type="ECO:0000259" key="4">
    <source>
        <dbReference type="PROSITE" id="PS01031"/>
    </source>
</evidence>
<comment type="caution">
    <text evidence="5">The sequence shown here is derived from an EMBL/GenBank/DDBJ whole genome shotgun (WGS) entry which is preliminary data.</text>
</comment>
<gene>
    <name evidence="5" type="ORF">KP509_36G025900</name>
</gene>
<dbReference type="PANTHER" id="PTHR11527">
    <property type="entry name" value="HEAT-SHOCK PROTEIN 20 FAMILY MEMBER"/>
    <property type="match status" value="1"/>
</dbReference>
<evidence type="ECO:0000256" key="2">
    <source>
        <dbReference type="PROSITE-ProRule" id="PRU00285"/>
    </source>
</evidence>
<evidence type="ECO:0000313" key="6">
    <source>
        <dbReference type="Proteomes" id="UP000825935"/>
    </source>
</evidence>
<dbReference type="EMBL" id="CM035441">
    <property type="protein sequence ID" value="KAH7281022.1"/>
    <property type="molecule type" value="Genomic_DNA"/>
</dbReference>
<evidence type="ECO:0000256" key="1">
    <source>
        <dbReference type="ARBA" id="ARBA00023016"/>
    </source>
</evidence>
<dbReference type="InterPro" id="IPR031107">
    <property type="entry name" value="Small_HSP"/>
</dbReference>
<dbReference type="InterPro" id="IPR008978">
    <property type="entry name" value="HSP20-like_chaperone"/>
</dbReference>